<dbReference type="GO" id="GO:0005524">
    <property type="term" value="F:ATP binding"/>
    <property type="evidence" value="ECO:0007669"/>
    <property type="project" value="UniProtKB-UniRule"/>
</dbReference>
<evidence type="ECO:0000256" key="2">
    <source>
        <dbReference type="ARBA" id="ARBA00022801"/>
    </source>
</evidence>
<dbReference type="EMBL" id="CP143787">
    <property type="protein sequence ID" value="WVN88068.1"/>
    <property type="molecule type" value="Genomic_DNA"/>
</dbReference>
<dbReference type="SUPFAM" id="SSF52540">
    <property type="entry name" value="P-loop containing nucleoside triphosphate hydrolases"/>
    <property type="match status" value="1"/>
</dbReference>
<protein>
    <recommendedName>
        <fullName evidence="5">ATP-dependent RNA helicase</fullName>
        <ecNumber evidence="5">3.6.4.13</ecNumber>
    </recommendedName>
</protein>
<dbReference type="Proteomes" id="UP000094043">
    <property type="component" value="Chromosome 4"/>
</dbReference>
<feature type="compositionally biased region" description="Polar residues" evidence="6">
    <location>
        <begin position="533"/>
        <end position="548"/>
    </location>
</feature>
<dbReference type="GeneID" id="91087478"/>
<keyword evidence="2 5" id="KW-0378">Hydrolase</keyword>
<evidence type="ECO:0000313" key="10">
    <source>
        <dbReference type="Proteomes" id="UP000094043"/>
    </source>
</evidence>
<evidence type="ECO:0000256" key="1">
    <source>
        <dbReference type="ARBA" id="ARBA00022741"/>
    </source>
</evidence>
<feature type="domain" description="Helicase ATP-binding" evidence="7">
    <location>
        <begin position="204"/>
        <end position="416"/>
    </location>
</feature>
<keyword evidence="1 5" id="KW-0547">Nucleotide-binding</keyword>
<dbReference type="KEGG" id="cdep:91087478"/>
<sequence>MLSLIRVFAHQRASASIHTSAALLAGGKRTTQKLSHNVRRKLYGARGNRESALQSLIENERKTKPFGMKPEYKPSKDKRKKVQKASKSSHRLVKIPPSHCPLPTHKYRLEPATMPPSKPPLSYNRDDNIGVVEENGLPVYPSPPPPQLADAESAKPRQFDEFGLEAGLVTSLKRMYGDDGKTTAVESLSFAHFAPSGEHERRGTDRTEKYKRVLLAAETGSGKTMAYLVPLFHHLKKSESQITSSQEKGDIHDGLYPRSLILSPTHELTRQSTLFAKTLTHQTKLRVAGLSSTSLGGVGLKRGSIDVLLSTVNSAKRALGLRTQKEIKEEVEDDRVNGKQIWENDNAVPNGIVKGNKIEWIVIDEADVLLGQEFYEDTIQILESLPTTFNLILITATIPPFLINLLHTHPFFALPNARFIHLLSPGLHRLPEKLRTRFVRPPTTGNKHGDVAHQVRLTLADDLKQAKLAGKKGEEESKVIVFCNNDKMVEQVAFKLGTKKLDCLAWTASGGERLRGRNGSLNDFLLRPELPKITSQNMDDGEGSSSQDEIPLPIASDSNPDILPSSKSAANKTDAKKRRVLVTTSLLSRGLDFHPSVSSVFLVQPPRDVLDFVHRAGRAGRAGRPGRVVVFGFNEQSTLGGSNSGKAKVENNPKNKMVHGALSEKLRDVLGETEVVNSKGKVVRP</sequence>
<dbReference type="PANTHER" id="PTHR24031">
    <property type="entry name" value="RNA HELICASE"/>
    <property type="match status" value="1"/>
</dbReference>
<keyword evidence="5" id="KW-0347">Helicase</keyword>
<dbReference type="Pfam" id="PF00271">
    <property type="entry name" value="Helicase_C"/>
    <property type="match status" value="1"/>
</dbReference>
<dbReference type="InterPro" id="IPR027417">
    <property type="entry name" value="P-loop_NTPase"/>
</dbReference>
<evidence type="ECO:0000256" key="3">
    <source>
        <dbReference type="ARBA" id="ARBA00022840"/>
    </source>
</evidence>
<dbReference type="RefSeq" id="XP_066068768.1">
    <property type="nucleotide sequence ID" value="XM_066212671.1"/>
</dbReference>
<dbReference type="SMART" id="SM00490">
    <property type="entry name" value="HELICc"/>
    <property type="match status" value="1"/>
</dbReference>
<dbReference type="InterPro" id="IPR001650">
    <property type="entry name" value="Helicase_C-like"/>
</dbReference>
<dbReference type="Pfam" id="PF00270">
    <property type="entry name" value="DEAD"/>
    <property type="match status" value="1"/>
</dbReference>
<keyword evidence="3 5" id="KW-0067">ATP-binding</keyword>
<evidence type="ECO:0000313" key="9">
    <source>
        <dbReference type="EMBL" id="WVN88068.1"/>
    </source>
</evidence>
<keyword evidence="10" id="KW-1185">Reference proteome</keyword>
<comment type="domain">
    <text evidence="5">The Q motif is unique to and characteristic of the DEAD box family of RNA helicases and controls ATP binding and hydrolysis.</text>
</comment>
<reference evidence="9" key="3">
    <citation type="submission" date="2024-01" db="EMBL/GenBank/DDBJ databases">
        <authorList>
            <person name="Coelho M.A."/>
            <person name="David-Palma M."/>
            <person name="Shea T."/>
            <person name="Sun S."/>
            <person name="Cuomo C.A."/>
            <person name="Heitman J."/>
        </authorList>
    </citation>
    <scope>NUCLEOTIDE SEQUENCE</scope>
    <source>
        <strain evidence="9">CBS 7841</strain>
    </source>
</reference>
<dbReference type="PROSITE" id="PS51194">
    <property type="entry name" value="HELICASE_CTER"/>
    <property type="match status" value="1"/>
</dbReference>
<evidence type="ECO:0000256" key="4">
    <source>
        <dbReference type="ARBA" id="ARBA00022884"/>
    </source>
</evidence>
<keyword evidence="4 5" id="KW-0694">RNA-binding</keyword>
<comment type="similarity">
    <text evidence="5">Belongs to the DEAD box helicase family.</text>
</comment>
<evidence type="ECO:0000259" key="7">
    <source>
        <dbReference type="PROSITE" id="PS51192"/>
    </source>
</evidence>
<organism evidence="9 10">
    <name type="scientific">Cryptococcus depauperatus CBS 7841</name>
    <dbReference type="NCBI Taxonomy" id="1295531"/>
    <lineage>
        <taxon>Eukaryota</taxon>
        <taxon>Fungi</taxon>
        <taxon>Dikarya</taxon>
        <taxon>Basidiomycota</taxon>
        <taxon>Agaricomycotina</taxon>
        <taxon>Tremellomycetes</taxon>
        <taxon>Tremellales</taxon>
        <taxon>Cryptococcaceae</taxon>
        <taxon>Cryptococcus</taxon>
    </lineage>
</organism>
<dbReference type="InterPro" id="IPR011545">
    <property type="entry name" value="DEAD/DEAH_box_helicase_dom"/>
</dbReference>
<feature type="domain" description="Helicase C-terminal" evidence="8">
    <location>
        <begin position="462"/>
        <end position="670"/>
    </location>
</feature>
<dbReference type="Gene3D" id="3.40.50.300">
    <property type="entry name" value="P-loop containing nucleotide triphosphate hydrolases"/>
    <property type="match status" value="2"/>
</dbReference>
<comment type="function">
    <text evidence="5">RNA helicase.</text>
</comment>
<accession>A0AAJ8JT84</accession>
<dbReference type="GO" id="GO:0003723">
    <property type="term" value="F:RNA binding"/>
    <property type="evidence" value="ECO:0007669"/>
    <property type="project" value="UniProtKB-UniRule"/>
</dbReference>
<comment type="catalytic activity">
    <reaction evidence="5">
        <text>ATP + H2O = ADP + phosphate + H(+)</text>
        <dbReference type="Rhea" id="RHEA:13065"/>
        <dbReference type="ChEBI" id="CHEBI:15377"/>
        <dbReference type="ChEBI" id="CHEBI:15378"/>
        <dbReference type="ChEBI" id="CHEBI:30616"/>
        <dbReference type="ChEBI" id="CHEBI:43474"/>
        <dbReference type="ChEBI" id="CHEBI:456216"/>
        <dbReference type="EC" id="3.6.4.13"/>
    </reaction>
</comment>
<reference evidence="9" key="2">
    <citation type="journal article" date="2022" name="Elife">
        <title>Obligate sexual reproduction of a homothallic fungus closely related to the Cryptococcus pathogenic species complex.</title>
        <authorList>
            <person name="Passer A.R."/>
            <person name="Clancey S.A."/>
            <person name="Shea T."/>
            <person name="David-Palma M."/>
            <person name="Averette A.F."/>
            <person name="Boekhout T."/>
            <person name="Porcel B.M."/>
            <person name="Nowrousian M."/>
            <person name="Cuomo C.A."/>
            <person name="Sun S."/>
            <person name="Heitman J."/>
            <person name="Coelho M.A."/>
        </authorList>
    </citation>
    <scope>NUCLEOTIDE SEQUENCE</scope>
    <source>
        <strain evidence="9">CBS 7841</strain>
    </source>
</reference>
<dbReference type="EC" id="3.6.4.13" evidence="5"/>
<feature type="region of interest" description="Disordered" evidence="6">
    <location>
        <begin position="533"/>
        <end position="575"/>
    </location>
</feature>
<reference evidence="9" key="1">
    <citation type="submission" date="2016-06" db="EMBL/GenBank/DDBJ databases">
        <authorList>
            <person name="Cuomo C."/>
            <person name="Litvintseva A."/>
            <person name="Heitman J."/>
            <person name="Chen Y."/>
            <person name="Sun S."/>
            <person name="Springer D."/>
            <person name="Dromer F."/>
            <person name="Young S."/>
            <person name="Zeng Q."/>
            <person name="Chapman S."/>
            <person name="Gujja S."/>
            <person name="Saif S."/>
            <person name="Birren B."/>
        </authorList>
    </citation>
    <scope>NUCLEOTIDE SEQUENCE</scope>
    <source>
        <strain evidence="9">CBS 7841</strain>
    </source>
</reference>
<dbReference type="PROSITE" id="PS51192">
    <property type="entry name" value="HELICASE_ATP_BIND_1"/>
    <property type="match status" value="1"/>
</dbReference>
<dbReference type="SMART" id="SM00487">
    <property type="entry name" value="DEXDc"/>
    <property type="match status" value="1"/>
</dbReference>
<proteinExistence type="inferred from homology"/>
<dbReference type="InterPro" id="IPR014001">
    <property type="entry name" value="Helicase_ATP-bd"/>
</dbReference>
<dbReference type="GO" id="GO:0016787">
    <property type="term" value="F:hydrolase activity"/>
    <property type="evidence" value="ECO:0007669"/>
    <property type="project" value="UniProtKB-KW"/>
</dbReference>
<feature type="compositionally biased region" description="Basic residues" evidence="6">
    <location>
        <begin position="76"/>
        <end position="93"/>
    </location>
</feature>
<evidence type="ECO:0000256" key="5">
    <source>
        <dbReference type="RuleBase" id="RU365068"/>
    </source>
</evidence>
<evidence type="ECO:0000256" key="6">
    <source>
        <dbReference type="SAM" id="MobiDB-lite"/>
    </source>
</evidence>
<dbReference type="AlphaFoldDB" id="A0AAJ8JT84"/>
<gene>
    <name evidence="9" type="ORF">L203_103267</name>
</gene>
<name>A0AAJ8JT84_9TREE</name>
<evidence type="ECO:0000259" key="8">
    <source>
        <dbReference type="PROSITE" id="PS51194"/>
    </source>
</evidence>
<feature type="region of interest" description="Disordered" evidence="6">
    <location>
        <begin position="61"/>
        <end position="103"/>
    </location>
</feature>
<dbReference type="GO" id="GO:0003724">
    <property type="term" value="F:RNA helicase activity"/>
    <property type="evidence" value="ECO:0007669"/>
    <property type="project" value="UniProtKB-EC"/>
</dbReference>